<gene>
    <name evidence="1" type="ORF">B4102_3944</name>
</gene>
<dbReference type="AlphaFoldDB" id="A0A150KMW4"/>
<sequence length="119" mass="14403">MSTLSYLNRHLSNKQDQLERLHTCERELKECRIEFKANQRFCLSPELSPTTWRGKLAKDFERIRRDGILQNYKDIKNNQIDKSLTVLHQEIQTITREINSFRRAIQSEIERLREEEKEK</sequence>
<dbReference type="OrthoDB" id="2454201at2"/>
<reference evidence="1 2" key="1">
    <citation type="submission" date="2016-01" db="EMBL/GenBank/DDBJ databases">
        <title>Genome Sequences of Twelve Sporeforming Bacillus Species Isolated from Foods.</title>
        <authorList>
            <person name="Berendsen E.M."/>
            <person name="Wells-Bennik M.H."/>
            <person name="Krawcyk A.O."/>
            <person name="De Jong A."/>
            <person name="Holsappel S."/>
            <person name="Eijlander R.T."/>
            <person name="Kuipers O.P."/>
        </authorList>
    </citation>
    <scope>NUCLEOTIDE SEQUENCE [LARGE SCALE GENOMIC DNA]</scope>
    <source>
        <strain evidence="1 2">B4102</strain>
    </source>
</reference>
<proteinExistence type="predicted"/>
<dbReference type="PATRIC" id="fig|46224.3.peg.1088"/>
<organism evidence="1 2">
    <name type="scientific">Heyndrickxia sporothermodurans</name>
    <dbReference type="NCBI Taxonomy" id="46224"/>
    <lineage>
        <taxon>Bacteria</taxon>
        <taxon>Bacillati</taxon>
        <taxon>Bacillota</taxon>
        <taxon>Bacilli</taxon>
        <taxon>Bacillales</taxon>
        <taxon>Bacillaceae</taxon>
        <taxon>Heyndrickxia</taxon>
    </lineage>
</organism>
<dbReference type="Proteomes" id="UP000075666">
    <property type="component" value="Unassembled WGS sequence"/>
</dbReference>
<evidence type="ECO:0000313" key="1">
    <source>
        <dbReference type="EMBL" id="KYC89937.1"/>
    </source>
</evidence>
<dbReference type="EMBL" id="LQYN01000129">
    <property type="protein sequence ID" value="KYC89937.1"/>
    <property type="molecule type" value="Genomic_DNA"/>
</dbReference>
<dbReference type="GeneID" id="62500469"/>
<dbReference type="STRING" id="46224.B4102_3944"/>
<name>A0A150KMW4_9BACI</name>
<dbReference type="RefSeq" id="WP_066235621.1">
    <property type="nucleotide sequence ID" value="NZ_LQYN01000129.1"/>
</dbReference>
<keyword evidence="2" id="KW-1185">Reference proteome</keyword>
<comment type="caution">
    <text evidence="1">The sequence shown here is derived from an EMBL/GenBank/DDBJ whole genome shotgun (WGS) entry which is preliminary data.</text>
</comment>
<accession>A0A150KMW4</accession>
<evidence type="ECO:0000313" key="2">
    <source>
        <dbReference type="Proteomes" id="UP000075666"/>
    </source>
</evidence>
<protein>
    <submittedName>
        <fullName evidence="1">Uncharacterized protein</fullName>
    </submittedName>
</protein>